<feature type="domain" description="G-protein coupled receptors family 2 profile 1" evidence="13">
    <location>
        <begin position="35"/>
        <end position="96"/>
    </location>
</feature>
<dbReference type="SUPFAM" id="SSF81321">
    <property type="entry name" value="Family A G protein-coupled receptor-like"/>
    <property type="match status" value="1"/>
</dbReference>
<dbReference type="PROSITE" id="PS50227">
    <property type="entry name" value="G_PROTEIN_RECEP_F2_3"/>
    <property type="match status" value="1"/>
</dbReference>
<feature type="transmembrane region" description="Helical" evidence="12">
    <location>
        <begin position="221"/>
        <end position="237"/>
    </location>
</feature>
<dbReference type="Ensembl" id="ENSECRT00000018716.1">
    <property type="protein sequence ID" value="ENSECRP00000018345.1"/>
    <property type="gene ID" value="ENSECRG00000012103.1"/>
</dbReference>
<dbReference type="AlphaFoldDB" id="A0A8C4SQX2"/>
<feature type="transmembrane region" description="Helical" evidence="12">
    <location>
        <begin position="292"/>
        <end position="313"/>
    </location>
</feature>
<feature type="transmembrane region" description="Helical" evidence="12">
    <location>
        <begin position="114"/>
        <end position="133"/>
    </location>
</feature>
<evidence type="ECO:0000256" key="11">
    <source>
        <dbReference type="SAM" id="MobiDB-lite"/>
    </source>
</evidence>
<feature type="transmembrane region" description="Helical" evidence="12">
    <location>
        <begin position="18"/>
        <end position="39"/>
    </location>
</feature>
<name>A0A8C4SQX2_ERPCA</name>
<evidence type="ECO:0000259" key="14">
    <source>
        <dbReference type="PROSITE" id="PS50261"/>
    </source>
</evidence>
<dbReference type="PROSITE" id="PS00649">
    <property type="entry name" value="G_PROTEIN_RECEP_F2_1"/>
    <property type="match status" value="1"/>
</dbReference>
<organism evidence="15 16">
    <name type="scientific">Erpetoichthys calabaricus</name>
    <name type="common">Rope fish</name>
    <name type="synonym">Calamoichthys calabaricus</name>
    <dbReference type="NCBI Taxonomy" id="27687"/>
    <lineage>
        <taxon>Eukaryota</taxon>
        <taxon>Metazoa</taxon>
        <taxon>Chordata</taxon>
        <taxon>Craniata</taxon>
        <taxon>Vertebrata</taxon>
        <taxon>Euteleostomi</taxon>
        <taxon>Actinopterygii</taxon>
        <taxon>Polypteriformes</taxon>
        <taxon>Polypteridae</taxon>
        <taxon>Erpetoichthys</taxon>
    </lineage>
</organism>
<dbReference type="InterPro" id="IPR017983">
    <property type="entry name" value="GPCR_2_secretin-like_CS"/>
</dbReference>
<evidence type="ECO:0000256" key="12">
    <source>
        <dbReference type="SAM" id="Phobius"/>
    </source>
</evidence>
<keyword evidence="3" id="KW-1003">Cell membrane</keyword>
<feature type="transmembrane region" description="Helical" evidence="12">
    <location>
        <begin position="258"/>
        <end position="280"/>
    </location>
</feature>
<dbReference type="GeneTree" id="ENSGT00940000160618"/>
<keyword evidence="4 12" id="KW-0812">Transmembrane</keyword>
<dbReference type="InterPro" id="IPR017981">
    <property type="entry name" value="GPCR_2-like_7TM"/>
</dbReference>
<feature type="transmembrane region" description="Helical" evidence="12">
    <location>
        <begin position="183"/>
        <end position="201"/>
    </location>
</feature>
<dbReference type="Gene3D" id="1.20.1070.10">
    <property type="entry name" value="Rhodopsin 7-helix transmembrane proteins"/>
    <property type="match status" value="2"/>
</dbReference>
<sequence length="376" mass="43742">SSSGLYVLYEVGCNFDKWFLDIIYLLVLYFFVAICEGMWDQLICWPSSIIGKTVAVPCPNFLIALTGTEGFVYRNCTSHGWSDSFPRHDVACGLNHNSTVEEVSNSYFMNLKTVYTVGYSTSMVSLIIAIAILCFFKKLHCSRNFIHMQLFVSFVLRALSVLIKDRILFSSEDIYHCNEGCKFALFFFHYCIMANYSWLLIEGLYLHTLLVVSFFTAKKYFWWYISFGWGMLILCHMDKNKNCHKRVDIYLLLLLRRLAKSTLLLIPLFGMHYTVLAFIPGNVSSQVFYARLFFELGIGSFQGFVVAVLYCFLNGEVQSEIRRKWGRWRLKKHFYSDSRNNRSSISNGGSGVTQVSLSTRVRRKNRRRRFQKRLKT</sequence>
<reference evidence="15" key="3">
    <citation type="submission" date="2025-09" db="UniProtKB">
        <authorList>
            <consortium name="Ensembl"/>
        </authorList>
    </citation>
    <scope>IDENTIFICATION</scope>
</reference>
<evidence type="ECO:0000313" key="16">
    <source>
        <dbReference type="Proteomes" id="UP000694620"/>
    </source>
</evidence>
<keyword evidence="6" id="KW-0297">G-protein coupled receptor</keyword>
<dbReference type="InterPro" id="IPR050332">
    <property type="entry name" value="GPCR_2"/>
</dbReference>
<keyword evidence="7 12" id="KW-0472">Membrane</keyword>
<proteinExistence type="inferred from homology"/>
<dbReference type="InterPro" id="IPR036445">
    <property type="entry name" value="GPCR_2_extracell_dom_sf"/>
</dbReference>
<dbReference type="SUPFAM" id="SSF111418">
    <property type="entry name" value="Hormone receptor domain"/>
    <property type="match status" value="1"/>
</dbReference>
<keyword evidence="5 12" id="KW-1133">Transmembrane helix</keyword>
<evidence type="ECO:0000256" key="9">
    <source>
        <dbReference type="ARBA" id="ARBA00023180"/>
    </source>
</evidence>
<feature type="domain" description="G-protein coupled receptors family 2 profile 2" evidence="14">
    <location>
        <begin position="111"/>
        <end position="231"/>
    </location>
</feature>
<accession>A0A8C4SQX2</accession>
<dbReference type="GO" id="GO:0015055">
    <property type="term" value="F:secretin receptor activity"/>
    <property type="evidence" value="ECO:0007669"/>
    <property type="project" value="TreeGrafter"/>
</dbReference>
<keyword evidence="8" id="KW-0675">Receptor</keyword>
<dbReference type="GO" id="GO:0007188">
    <property type="term" value="P:adenylate cyclase-modulating G protein-coupled receptor signaling pathway"/>
    <property type="evidence" value="ECO:0007669"/>
    <property type="project" value="TreeGrafter"/>
</dbReference>
<evidence type="ECO:0000256" key="3">
    <source>
        <dbReference type="ARBA" id="ARBA00022475"/>
    </source>
</evidence>
<feature type="region of interest" description="Disordered" evidence="11">
    <location>
        <begin position="338"/>
        <end position="376"/>
    </location>
</feature>
<evidence type="ECO:0008006" key="17">
    <source>
        <dbReference type="Google" id="ProtNLM"/>
    </source>
</evidence>
<comment type="similarity">
    <text evidence="2">Belongs to the G-protein coupled receptor 2 family.</text>
</comment>
<dbReference type="Pfam" id="PF00002">
    <property type="entry name" value="7tm_2"/>
    <property type="match status" value="2"/>
</dbReference>
<reference evidence="15" key="2">
    <citation type="submission" date="2025-08" db="UniProtKB">
        <authorList>
            <consortium name="Ensembl"/>
        </authorList>
    </citation>
    <scope>IDENTIFICATION</scope>
</reference>
<evidence type="ECO:0000256" key="2">
    <source>
        <dbReference type="ARBA" id="ARBA00005314"/>
    </source>
</evidence>
<protein>
    <recommendedName>
        <fullName evidence="17">Secretin receptor</fullName>
    </recommendedName>
</protein>
<dbReference type="InterPro" id="IPR001771">
    <property type="entry name" value="GPCR_2_VIP_rcpt_1"/>
</dbReference>
<evidence type="ECO:0000313" key="15">
    <source>
        <dbReference type="Ensembl" id="ENSECRP00000018345.1"/>
    </source>
</evidence>
<evidence type="ECO:0000256" key="1">
    <source>
        <dbReference type="ARBA" id="ARBA00004651"/>
    </source>
</evidence>
<feature type="compositionally biased region" description="Basic residues" evidence="11">
    <location>
        <begin position="360"/>
        <end position="376"/>
    </location>
</feature>
<evidence type="ECO:0000256" key="5">
    <source>
        <dbReference type="ARBA" id="ARBA00022989"/>
    </source>
</evidence>
<comment type="subcellular location">
    <subcellularLocation>
        <location evidence="1">Cell membrane</location>
        <topology evidence="1">Multi-pass membrane protein</topology>
    </subcellularLocation>
</comment>
<dbReference type="PROSITE" id="PS50261">
    <property type="entry name" value="G_PROTEIN_RECEP_F2_4"/>
    <property type="match status" value="2"/>
</dbReference>
<dbReference type="PROSITE" id="PS00650">
    <property type="entry name" value="G_PROTEIN_RECEP_F2_2"/>
    <property type="match status" value="1"/>
</dbReference>
<dbReference type="GO" id="GO:0005886">
    <property type="term" value="C:plasma membrane"/>
    <property type="evidence" value="ECO:0007669"/>
    <property type="project" value="UniProtKB-SubCell"/>
</dbReference>
<dbReference type="InterPro" id="IPR000832">
    <property type="entry name" value="GPCR_2_secretin-like"/>
</dbReference>
<dbReference type="PRINTS" id="PR01154">
    <property type="entry name" value="VIP1RECEPTOR"/>
</dbReference>
<evidence type="ECO:0000259" key="13">
    <source>
        <dbReference type="PROSITE" id="PS50227"/>
    </source>
</evidence>
<evidence type="ECO:0000256" key="7">
    <source>
        <dbReference type="ARBA" id="ARBA00023136"/>
    </source>
</evidence>
<feature type="domain" description="G-protein coupled receptors family 2 profile 2" evidence="14">
    <location>
        <begin position="248"/>
        <end position="314"/>
    </location>
</feature>
<dbReference type="Gene3D" id="4.10.1240.10">
    <property type="entry name" value="GPCR, family 2, extracellular hormone receptor domain"/>
    <property type="match status" value="1"/>
</dbReference>
<dbReference type="SMART" id="SM00008">
    <property type="entry name" value="HormR"/>
    <property type="match status" value="1"/>
</dbReference>
<dbReference type="GO" id="GO:0008528">
    <property type="term" value="F:G protein-coupled peptide receptor activity"/>
    <property type="evidence" value="ECO:0007669"/>
    <property type="project" value="TreeGrafter"/>
</dbReference>
<keyword evidence="9" id="KW-0325">Glycoprotein</keyword>
<evidence type="ECO:0000256" key="8">
    <source>
        <dbReference type="ARBA" id="ARBA00023170"/>
    </source>
</evidence>
<evidence type="ECO:0000256" key="6">
    <source>
        <dbReference type="ARBA" id="ARBA00023040"/>
    </source>
</evidence>
<keyword evidence="16" id="KW-1185">Reference proteome</keyword>
<reference evidence="15" key="1">
    <citation type="submission" date="2021-06" db="EMBL/GenBank/DDBJ databases">
        <authorList>
            <consortium name="Wellcome Sanger Institute Data Sharing"/>
        </authorList>
    </citation>
    <scope>NUCLEOTIDE SEQUENCE [LARGE SCALE GENOMIC DNA]</scope>
</reference>
<dbReference type="Pfam" id="PF02793">
    <property type="entry name" value="HRM"/>
    <property type="match status" value="1"/>
</dbReference>
<dbReference type="PANTHER" id="PTHR45620">
    <property type="entry name" value="PDF RECEPTOR-LIKE PROTEIN-RELATED"/>
    <property type="match status" value="1"/>
</dbReference>
<dbReference type="PANTHER" id="PTHR45620:SF13">
    <property type="entry name" value="SECRETIN RECEPTOR"/>
    <property type="match status" value="1"/>
</dbReference>
<dbReference type="PRINTS" id="PR00249">
    <property type="entry name" value="GPCRSECRETIN"/>
</dbReference>
<dbReference type="GO" id="GO:0017046">
    <property type="term" value="F:peptide hormone binding"/>
    <property type="evidence" value="ECO:0007669"/>
    <property type="project" value="TreeGrafter"/>
</dbReference>
<evidence type="ECO:0000256" key="4">
    <source>
        <dbReference type="ARBA" id="ARBA00022692"/>
    </source>
</evidence>
<dbReference type="GO" id="GO:0007166">
    <property type="term" value="P:cell surface receptor signaling pathway"/>
    <property type="evidence" value="ECO:0007669"/>
    <property type="project" value="InterPro"/>
</dbReference>
<evidence type="ECO:0000256" key="10">
    <source>
        <dbReference type="ARBA" id="ARBA00023224"/>
    </source>
</evidence>
<keyword evidence="10" id="KW-0807">Transducer</keyword>
<dbReference type="GO" id="GO:0004999">
    <property type="term" value="F:vasoactive intestinal polypeptide receptor activity"/>
    <property type="evidence" value="ECO:0007669"/>
    <property type="project" value="InterPro"/>
</dbReference>
<dbReference type="Proteomes" id="UP000694620">
    <property type="component" value="Chromosome 8"/>
</dbReference>
<dbReference type="InterPro" id="IPR001879">
    <property type="entry name" value="GPCR_2_extracellular_dom"/>
</dbReference>